<keyword evidence="4" id="KW-1185">Reference proteome</keyword>
<dbReference type="Pfam" id="PF08313">
    <property type="entry name" value="SCA7"/>
    <property type="match status" value="1"/>
</dbReference>
<evidence type="ECO:0000313" key="3">
    <source>
        <dbReference type="EMBL" id="KAL0473000.1"/>
    </source>
</evidence>
<feature type="compositionally biased region" description="Polar residues" evidence="1">
    <location>
        <begin position="555"/>
        <end position="566"/>
    </location>
</feature>
<feature type="compositionally biased region" description="Basic and acidic residues" evidence="1">
    <location>
        <begin position="544"/>
        <end position="554"/>
    </location>
</feature>
<feature type="region of interest" description="Disordered" evidence="1">
    <location>
        <begin position="539"/>
        <end position="673"/>
    </location>
</feature>
<evidence type="ECO:0000259" key="2">
    <source>
        <dbReference type="PROSITE" id="PS51505"/>
    </source>
</evidence>
<feature type="region of interest" description="Disordered" evidence="1">
    <location>
        <begin position="712"/>
        <end position="866"/>
    </location>
</feature>
<feature type="compositionally biased region" description="Polar residues" evidence="1">
    <location>
        <begin position="767"/>
        <end position="786"/>
    </location>
</feature>
<dbReference type="EMBL" id="JAVLET010000002">
    <property type="protein sequence ID" value="KAL0473000.1"/>
    <property type="molecule type" value="Genomic_DNA"/>
</dbReference>
<gene>
    <name evidence="3" type="ORF">QR685DRAFT_569125</name>
</gene>
<organism evidence="3 4">
    <name type="scientific">Neurospora intermedia</name>
    <dbReference type="NCBI Taxonomy" id="5142"/>
    <lineage>
        <taxon>Eukaryota</taxon>
        <taxon>Fungi</taxon>
        <taxon>Dikarya</taxon>
        <taxon>Ascomycota</taxon>
        <taxon>Pezizomycotina</taxon>
        <taxon>Sordariomycetes</taxon>
        <taxon>Sordariomycetidae</taxon>
        <taxon>Sordariales</taxon>
        <taxon>Sordariaceae</taxon>
        <taxon>Neurospora</taxon>
    </lineage>
</organism>
<feature type="region of interest" description="Disordered" evidence="1">
    <location>
        <begin position="140"/>
        <end position="160"/>
    </location>
</feature>
<feature type="compositionally biased region" description="Basic and acidic residues" evidence="1">
    <location>
        <begin position="661"/>
        <end position="673"/>
    </location>
</feature>
<proteinExistence type="predicted"/>
<protein>
    <recommendedName>
        <fullName evidence="2">SCA7 domain-containing protein</fullName>
    </recommendedName>
</protein>
<feature type="compositionally biased region" description="Acidic residues" evidence="1">
    <location>
        <begin position="371"/>
        <end position="384"/>
    </location>
</feature>
<dbReference type="InterPro" id="IPR037804">
    <property type="entry name" value="SGF73"/>
</dbReference>
<feature type="region of interest" description="Disordered" evidence="1">
    <location>
        <begin position="361"/>
        <end position="384"/>
    </location>
</feature>
<dbReference type="PROSITE" id="PS51505">
    <property type="entry name" value="SCA7"/>
    <property type="match status" value="1"/>
</dbReference>
<dbReference type="InterPro" id="IPR013243">
    <property type="entry name" value="SCA7_dom"/>
</dbReference>
<name>A0ABR3DJZ8_NEUIN</name>
<dbReference type="Proteomes" id="UP001451303">
    <property type="component" value="Unassembled WGS sequence"/>
</dbReference>
<feature type="domain" description="SCA7" evidence="2">
    <location>
        <begin position="298"/>
        <end position="364"/>
    </location>
</feature>
<feature type="region of interest" description="Disordered" evidence="1">
    <location>
        <begin position="206"/>
        <end position="309"/>
    </location>
</feature>
<feature type="compositionally biased region" description="Basic and acidic residues" evidence="1">
    <location>
        <begin position="267"/>
        <end position="296"/>
    </location>
</feature>
<dbReference type="Gene3D" id="6.10.140.1270">
    <property type="match status" value="1"/>
</dbReference>
<accession>A0ABR3DJZ8</accession>
<evidence type="ECO:0000313" key="4">
    <source>
        <dbReference type="Proteomes" id="UP001451303"/>
    </source>
</evidence>
<sequence>MLVMRRIFGYYDAVRYWHCPSLIHALTTTVQQPILVSNDNSRSLCLLATDNATCRDNQPTSRLSIDNPWLSTACSKPPSRETVAAMAAVESRKGEEATTIKVASSKAIRNVVKLKRQPTNKLSRIGNWKDAIAPLDNEEKKRAKENAAPPSPIINQLDPPAQVTFDTGRPLDDVPDLIYCKLCKKGVIRTSGKEHIDECLRIKREKAQRKKEAREARERAKEAAREEEARKNDPDGAAGRDDDDSDADEPTERKGNGGKTTKKATGKKPDTGGKKRKAEGDLEKGKAKKKKDEPKPKTAKPKGPVDVERQCGVILPNGQPCARSLTCKSHSMSAKRSVPGRSLPYDMLLVAYQKKNQAKQQRAAIDANAPLEEDDDPNAGAVDSDEETAAVMNALANWRPQPVVPQPIIAPIKRQYQLARLHEQLQTVTNGGRLNIFKVVGFGAQKLPEGHPGLYQQEEEHACDPDVSMQEAFSRHRFEEELMDISRRKRVRLTPELGLKSSPNRKLIRKTVPPHVSEIMKSPSGVRRSTDIKEQYLRQTFAPVRRDDSVRSPHPESSSRPGTGASSHKPPRQAYPTQRPPSRDAERTVAYPGPTKHYHDKLPARRDSVGVSLRGGGSEVGSPRRDNLVNPAAARTPARHPSRRLSSASPGQKSLHLSPHVPDEVRAMDAEKCPEISPEEMDMLRKMYMACQQHPEKFDEYRQEYQAYQQRLQAQKGLSGGKQPAGPQSASPTTEVPPRSTFDQTEHHETQRALEQAQFRPTCSPRHGSSTVFRGGTASPSNTLAGTRQRPEVSKSLPDTPHTSRNHQRKRSGAIPRIILKVPKRTLQPNMGVSPMKGGPQRDVVSSPRKTHGSVGGKSLKDSSVE</sequence>
<comment type="caution">
    <text evidence="3">The sequence shown here is derived from an EMBL/GenBank/DDBJ whole genome shotgun (WGS) entry which is preliminary data.</text>
</comment>
<reference evidence="3 4" key="1">
    <citation type="submission" date="2023-09" db="EMBL/GenBank/DDBJ databases">
        <title>Multi-omics analysis of a traditional fermented food reveals byproduct-associated fungal strains for waste-to-food upcycling.</title>
        <authorList>
            <consortium name="Lawrence Berkeley National Laboratory"/>
            <person name="Rekdal V.M."/>
            <person name="Villalobos-Escobedo J.M."/>
            <person name="Rodriguez-Valeron N."/>
            <person name="Garcia M.O."/>
            <person name="Vasquez D.P."/>
            <person name="Damayanti I."/>
            <person name="Sorensen P.M."/>
            <person name="Baidoo E.E."/>
            <person name="De Carvalho A.C."/>
            <person name="Riley R."/>
            <person name="Lipzen A."/>
            <person name="He G."/>
            <person name="Yan M."/>
            <person name="Haridas S."/>
            <person name="Daum C."/>
            <person name="Yoshinaga Y."/>
            <person name="Ng V."/>
            <person name="Grigoriev I.V."/>
            <person name="Munk R."/>
            <person name="Nuraida L."/>
            <person name="Wijaya C.H."/>
            <person name="Morales P.-C."/>
            <person name="Keasling J.D."/>
        </authorList>
    </citation>
    <scope>NUCLEOTIDE SEQUENCE [LARGE SCALE GENOMIC DNA]</scope>
    <source>
        <strain evidence="3 4">FGSC 2613</strain>
    </source>
</reference>
<dbReference type="PANTHER" id="PTHR47805:SF1">
    <property type="entry name" value="SAGA-ASSOCIATED FACTOR 73"/>
    <property type="match status" value="1"/>
</dbReference>
<feature type="compositionally biased region" description="Basic and acidic residues" evidence="1">
    <location>
        <begin position="210"/>
        <end position="240"/>
    </location>
</feature>
<dbReference type="PANTHER" id="PTHR47805">
    <property type="entry name" value="SAGA-ASSOCIATED FACTOR 73"/>
    <property type="match status" value="1"/>
</dbReference>
<evidence type="ECO:0000256" key="1">
    <source>
        <dbReference type="SAM" id="MobiDB-lite"/>
    </source>
</evidence>